<dbReference type="InterPro" id="IPR036047">
    <property type="entry name" value="F-box-like_dom_sf"/>
</dbReference>
<reference evidence="2 3" key="1">
    <citation type="journal article" date="2021" name="Commun. Biol.">
        <title>The genome of Shorea leprosula (Dipterocarpaceae) highlights the ecological relevance of drought in aseasonal tropical rainforests.</title>
        <authorList>
            <person name="Ng K.K.S."/>
            <person name="Kobayashi M.J."/>
            <person name="Fawcett J.A."/>
            <person name="Hatakeyama M."/>
            <person name="Paape T."/>
            <person name="Ng C.H."/>
            <person name="Ang C.C."/>
            <person name="Tnah L.H."/>
            <person name="Lee C.T."/>
            <person name="Nishiyama T."/>
            <person name="Sese J."/>
            <person name="O'Brien M.J."/>
            <person name="Copetti D."/>
            <person name="Mohd Noor M.I."/>
            <person name="Ong R.C."/>
            <person name="Putra M."/>
            <person name="Sireger I.Z."/>
            <person name="Indrioko S."/>
            <person name="Kosugi Y."/>
            <person name="Izuno A."/>
            <person name="Isagi Y."/>
            <person name="Lee S.L."/>
            <person name="Shimizu K.K."/>
        </authorList>
    </citation>
    <scope>NUCLEOTIDE SEQUENCE [LARGE SCALE GENOMIC DNA]</scope>
    <source>
        <strain evidence="2">214</strain>
    </source>
</reference>
<proteinExistence type="predicted"/>
<dbReference type="Gene3D" id="2.120.10.80">
    <property type="entry name" value="Kelch-type beta propeller"/>
    <property type="match status" value="1"/>
</dbReference>
<evidence type="ECO:0000313" key="3">
    <source>
        <dbReference type="Proteomes" id="UP001054252"/>
    </source>
</evidence>
<dbReference type="InterPro" id="IPR015915">
    <property type="entry name" value="Kelch-typ_b-propeller"/>
</dbReference>
<dbReference type="Proteomes" id="UP001054252">
    <property type="component" value="Unassembled WGS sequence"/>
</dbReference>
<feature type="domain" description="F-box" evidence="1">
    <location>
        <begin position="24"/>
        <end position="58"/>
    </location>
</feature>
<dbReference type="PANTHER" id="PTHR24414:SF44">
    <property type="entry name" value="F-BOX DOMAIN-CONTAINING PROTEIN"/>
    <property type="match status" value="1"/>
</dbReference>
<evidence type="ECO:0000313" key="2">
    <source>
        <dbReference type="EMBL" id="GKV14537.1"/>
    </source>
</evidence>
<dbReference type="Gene3D" id="1.20.1280.50">
    <property type="match status" value="1"/>
</dbReference>
<sequence length="382" mass="42573">MAKDQRLQMTAEAAQGEEVVFHGDILETIFCHVPLVHLLQASHVSKSWNRAVSSSLRHFNRPKPWLILHTQRSRPPYSISAHAYDPRSNLWLQIHHHTPIKYVSDLRSAHSTLLYMLSPMKFSFSLDPLHLTWHHVDPPLAWRVDPIVAVVDSHHVIVAGGGCDFEDDPLAVEIYNLETRSWDTCRSMPTVIRDSAASTSLSIAAGKSKMFVMEKSSGVAYSFNPNSKIWCGPYDLCSDRDVYFSVIGFCGDRLVMAGLIGEPEKVTDIKLWEFSGQGLEFCREIGAMPKGMLKKLIGEATRVSSIGMCCMGDFAFCHNPEDPGEVVACEIVSEGACRWGSVKNAVDSDESRVGERVIFTCSAVGLGNLRRSEDQRFTILNC</sequence>
<dbReference type="Pfam" id="PF00646">
    <property type="entry name" value="F-box"/>
    <property type="match status" value="1"/>
</dbReference>
<accession>A0AAV5JSK2</accession>
<evidence type="ECO:0000259" key="1">
    <source>
        <dbReference type="Pfam" id="PF00646"/>
    </source>
</evidence>
<gene>
    <name evidence="2" type="ORF">SLEP1_g25398</name>
</gene>
<dbReference type="EMBL" id="BPVZ01000041">
    <property type="protein sequence ID" value="GKV14537.1"/>
    <property type="molecule type" value="Genomic_DNA"/>
</dbReference>
<dbReference type="GO" id="GO:0005634">
    <property type="term" value="C:nucleus"/>
    <property type="evidence" value="ECO:0007669"/>
    <property type="project" value="TreeGrafter"/>
</dbReference>
<protein>
    <recommendedName>
        <fullName evidence="1">F-box domain-containing protein</fullName>
    </recommendedName>
</protein>
<comment type="caution">
    <text evidence="2">The sequence shown here is derived from an EMBL/GenBank/DDBJ whole genome shotgun (WGS) entry which is preliminary data.</text>
</comment>
<dbReference type="InterPro" id="IPR001810">
    <property type="entry name" value="F-box_dom"/>
</dbReference>
<dbReference type="GO" id="GO:0043161">
    <property type="term" value="P:proteasome-mediated ubiquitin-dependent protein catabolic process"/>
    <property type="evidence" value="ECO:0007669"/>
    <property type="project" value="TreeGrafter"/>
</dbReference>
<dbReference type="AlphaFoldDB" id="A0AAV5JSK2"/>
<keyword evidence="3" id="KW-1185">Reference proteome</keyword>
<dbReference type="GO" id="GO:0005829">
    <property type="term" value="C:cytosol"/>
    <property type="evidence" value="ECO:0007669"/>
    <property type="project" value="TreeGrafter"/>
</dbReference>
<dbReference type="SUPFAM" id="SSF117281">
    <property type="entry name" value="Kelch motif"/>
    <property type="match status" value="1"/>
</dbReference>
<dbReference type="InterPro" id="IPR050354">
    <property type="entry name" value="F-box/kelch-repeat_ARATH"/>
</dbReference>
<dbReference type="PANTHER" id="PTHR24414">
    <property type="entry name" value="F-BOX/KELCH-REPEAT PROTEIN SKIP4"/>
    <property type="match status" value="1"/>
</dbReference>
<name>A0AAV5JSK2_9ROSI</name>
<organism evidence="2 3">
    <name type="scientific">Rubroshorea leprosula</name>
    <dbReference type="NCBI Taxonomy" id="152421"/>
    <lineage>
        <taxon>Eukaryota</taxon>
        <taxon>Viridiplantae</taxon>
        <taxon>Streptophyta</taxon>
        <taxon>Embryophyta</taxon>
        <taxon>Tracheophyta</taxon>
        <taxon>Spermatophyta</taxon>
        <taxon>Magnoliopsida</taxon>
        <taxon>eudicotyledons</taxon>
        <taxon>Gunneridae</taxon>
        <taxon>Pentapetalae</taxon>
        <taxon>rosids</taxon>
        <taxon>malvids</taxon>
        <taxon>Malvales</taxon>
        <taxon>Dipterocarpaceae</taxon>
        <taxon>Rubroshorea</taxon>
    </lineage>
</organism>
<dbReference type="CDD" id="cd09917">
    <property type="entry name" value="F-box_SF"/>
    <property type="match status" value="1"/>
</dbReference>
<dbReference type="SUPFAM" id="SSF81383">
    <property type="entry name" value="F-box domain"/>
    <property type="match status" value="1"/>
</dbReference>